<protein>
    <submittedName>
        <fullName evidence="1">Uncharacterized protein</fullName>
    </submittedName>
</protein>
<keyword evidence="2" id="KW-1185">Reference proteome</keyword>
<comment type="caution">
    <text evidence="1">The sequence shown here is derived from an EMBL/GenBank/DDBJ whole genome shotgun (WGS) entry which is preliminary data.</text>
</comment>
<accession>A0ACB9GAJ3</accession>
<dbReference type="EMBL" id="CM042010">
    <property type="protein sequence ID" value="KAI3780435.1"/>
    <property type="molecule type" value="Genomic_DNA"/>
</dbReference>
<dbReference type="Proteomes" id="UP001055811">
    <property type="component" value="Linkage Group LG02"/>
</dbReference>
<evidence type="ECO:0000313" key="2">
    <source>
        <dbReference type="Proteomes" id="UP001055811"/>
    </source>
</evidence>
<proteinExistence type="predicted"/>
<reference evidence="2" key="1">
    <citation type="journal article" date="2022" name="Mol. Ecol. Resour.">
        <title>The genomes of chicory, endive, great burdock and yacon provide insights into Asteraceae palaeo-polyploidization history and plant inulin production.</title>
        <authorList>
            <person name="Fan W."/>
            <person name="Wang S."/>
            <person name="Wang H."/>
            <person name="Wang A."/>
            <person name="Jiang F."/>
            <person name="Liu H."/>
            <person name="Zhao H."/>
            <person name="Xu D."/>
            <person name="Zhang Y."/>
        </authorList>
    </citation>
    <scope>NUCLEOTIDE SEQUENCE [LARGE SCALE GENOMIC DNA]</scope>
    <source>
        <strain evidence="2">cv. Punajuju</strain>
    </source>
</reference>
<name>A0ACB9GAJ3_CICIN</name>
<sequence length="205" mass="23126">MHTVYWHNPDAPFDVSSVSLVPSSTPGVAGRMGSLGSNQDRAYMLPFAFRVTSQPPIQIQRNTYPRQASTTQSPIPSKKNKVLEKLKKEIYNPGVRRVSLYYRDPDFRAKSQEKQNNEDGKRCAVCLDDFESGEMVTLTPCNHMFHENCIVPWLMSNNQCPVCRFAISDQSKEHEGTRTGNDLGLGSDAVPRDLIDFIRDMEARG</sequence>
<organism evidence="1 2">
    <name type="scientific">Cichorium intybus</name>
    <name type="common">Chicory</name>
    <dbReference type="NCBI Taxonomy" id="13427"/>
    <lineage>
        <taxon>Eukaryota</taxon>
        <taxon>Viridiplantae</taxon>
        <taxon>Streptophyta</taxon>
        <taxon>Embryophyta</taxon>
        <taxon>Tracheophyta</taxon>
        <taxon>Spermatophyta</taxon>
        <taxon>Magnoliopsida</taxon>
        <taxon>eudicotyledons</taxon>
        <taxon>Gunneridae</taxon>
        <taxon>Pentapetalae</taxon>
        <taxon>asterids</taxon>
        <taxon>campanulids</taxon>
        <taxon>Asterales</taxon>
        <taxon>Asteraceae</taxon>
        <taxon>Cichorioideae</taxon>
        <taxon>Cichorieae</taxon>
        <taxon>Cichoriinae</taxon>
        <taxon>Cichorium</taxon>
    </lineage>
</organism>
<gene>
    <name evidence="1" type="ORF">L2E82_10416</name>
</gene>
<evidence type="ECO:0000313" key="1">
    <source>
        <dbReference type="EMBL" id="KAI3780435.1"/>
    </source>
</evidence>
<reference evidence="1 2" key="2">
    <citation type="journal article" date="2022" name="Mol. Ecol. Resour.">
        <title>The genomes of chicory, endive, great burdock and yacon provide insights into Asteraceae paleo-polyploidization history and plant inulin production.</title>
        <authorList>
            <person name="Fan W."/>
            <person name="Wang S."/>
            <person name="Wang H."/>
            <person name="Wang A."/>
            <person name="Jiang F."/>
            <person name="Liu H."/>
            <person name="Zhao H."/>
            <person name="Xu D."/>
            <person name="Zhang Y."/>
        </authorList>
    </citation>
    <scope>NUCLEOTIDE SEQUENCE [LARGE SCALE GENOMIC DNA]</scope>
    <source>
        <strain evidence="2">cv. Punajuju</strain>
        <tissue evidence="1">Leaves</tissue>
    </source>
</reference>